<evidence type="ECO:0000256" key="5">
    <source>
        <dbReference type="ARBA" id="ARBA00022824"/>
    </source>
</evidence>
<sequence length="159" mass="17355">MIFVTVGTQLSFDRLINAVDDWAARKPGAEIFAQIGPSLRKPRQFESVAMLPPDRAMQLFVGADVIVSHAGMGSILTALKFRKPIIIMPRRAELGEHRNDHQVATAKWLAGRTGIHVASDAQELERLLNQGMALAAGSELSDGADPKFISRLEAVISRN</sequence>
<dbReference type="RefSeq" id="WP_169261807.1">
    <property type="nucleotide sequence ID" value="NZ_WTVQ01000037.1"/>
</dbReference>
<evidence type="ECO:0000313" key="7">
    <source>
        <dbReference type="EMBL" id="NMG76666.1"/>
    </source>
</evidence>
<name>A0ABX1QGX4_9RHOO</name>
<reference evidence="7 8" key="1">
    <citation type="submission" date="2019-12" db="EMBL/GenBank/DDBJ databases">
        <title>Comparative genomics gives insights into the taxonomy of the Azoarcus-Aromatoleum group and reveals separate origins of nif in the plant-associated Azoarcus and non-plant-associated Aromatoleum sub-groups.</title>
        <authorList>
            <person name="Lafos M."/>
            <person name="Maluk M."/>
            <person name="Batista M."/>
            <person name="Junghare M."/>
            <person name="Carmona M."/>
            <person name="Faoro H."/>
            <person name="Cruz L.M."/>
            <person name="Battistoni F."/>
            <person name="De Souza E."/>
            <person name="Pedrosa F."/>
            <person name="Chen W.-M."/>
            <person name="Poole P.S."/>
            <person name="Dixon R.A."/>
            <person name="James E.K."/>
        </authorList>
    </citation>
    <scope>NUCLEOTIDE SEQUENCE [LARGE SCALE GENOMIC DNA]</scope>
    <source>
        <strain evidence="7 8">22Lin</strain>
    </source>
</reference>
<evidence type="ECO:0000256" key="3">
    <source>
        <dbReference type="ARBA" id="ARBA00022676"/>
    </source>
</evidence>
<keyword evidence="5" id="KW-0256">Endoplasmic reticulum</keyword>
<feature type="domain" description="Glycosyl transferase family 28 C-terminal" evidence="6">
    <location>
        <begin position="1"/>
        <end position="112"/>
    </location>
</feature>
<proteinExistence type="inferred from homology"/>
<dbReference type="Pfam" id="PF04101">
    <property type="entry name" value="Glyco_tran_28_C"/>
    <property type="match status" value="1"/>
</dbReference>
<dbReference type="PANTHER" id="PTHR12867">
    <property type="entry name" value="GLYCOSYL TRANSFERASE-RELATED"/>
    <property type="match status" value="1"/>
</dbReference>
<evidence type="ECO:0000256" key="4">
    <source>
        <dbReference type="ARBA" id="ARBA00022679"/>
    </source>
</evidence>
<keyword evidence="8" id="KW-1185">Reference proteome</keyword>
<evidence type="ECO:0000313" key="8">
    <source>
        <dbReference type="Proteomes" id="UP000648984"/>
    </source>
</evidence>
<comment type="subcellular location">
    <subcellularLocation>
        <location evidence="1">Endoplasmic reticulum</location>
    </subcellularLocation>
</comment>
<evidence type="ECO:0000256" key="2">
    <source>
        <dbReference type="ARBA" id="ARBA00006962"/>
    </source>
</evidence>
<evidence type="ECO:0000256" key="1">
    <source>
        <dbReference type="ARBA" id="ARBA00004240"/>
    </source>
</evidence>
<gene>
    <name evidence="7" type="ORF">GPA25_18045</name>
</gene>
<protein>
    <submittedName>
        <fullName evidence="7">Glycosyl transferase family 28</fullName>
    </submittedName>
</protein>
<dbReference type="Gene3D" id="3.40.50.2000">
    <property type="entry name" value="Glycogen Phosphorylase B"/>
    <property type="match status" value="1"/>
</dbReference>
<comment type="caution">
    <text evidence="7">The sequence shown here is derived from an EMBL/GenBank/DDBJ whole genome shotgun (WGS) entry which is preliminary data.</text>
</comment>
<dbReference type="EMBL" id="WTVQ01000037">
    <property type="protein sequence ID" value="NMG76666.1"/>
    <property type="molecule type" value="Genomic_DNA"/>
</dbReference>
<dbReference type="GO" id="GO:0016740">
    <property type="term" value="F:transferase activity"/>
    <property type="evidence" value="ECO:0007669"/>
    <property type="project" value="UniProtKB-KW"/>
</dbReference>
<keyword evidence="4 7" id="KW-0808">Transferase</keyword>
<comment type="similarity">
    <text evidence="2">Belongs to the glycosyltransferase 28 family.</text>
</comment>
<evidence type="ECO:0000259" key="6">
    <source>
        <dbReference type="Pfam" id="PF04101"/>
    </source>
</evidence>
<organism evidence="7 8">
    <name type="scientific">Aromatoleum diolicum</name>
    <dbReference type="NCBI Taxonomy" id="75796"/>
    <lineage>
        <taxon>Bacteria</taxon>
        <taxon>Pseudomonadati</taxon>
        <taxon>Pseudomonadota</taxon>
        <taxon>Betaproteobacteria</taxon>
        <taxon>Rhodocyclales</taxon>
        <taxon>Rhodocyclaceae</taxon>
        <taxon>Aromatoleum</taxon>
    </lineage>
</organism>
<dbReference type="Proteomes" id="UP000648984">
    <property type="component" value="Unassembled WGS sequence"/>
</dbReference>
<dbReference type="SUPFAM" id="SSF53756">
    <property type="entry name" value="UDP-Glycosyltransferase/glycogen phosphorylase"/>
    <property type="match status" value="1"/>
</dbReference>
<dbReference type="InterPro" id="IPR007235">
    <property type="entry name" value="Glyco_trans_28_C"/>
</dbReference>
<dbReference type="InterPro" id="IPR039042">
    <property type="entry name" value="Alg13-like"/>
</dbReference>
<keyword evidence="3" id="KW-0328">Glycosyltransferase</keyword>
<dbReference type="PANTHER" id="PTHR12867:SF6">
    <property type="entry name" value="N-ACETYLGLUCOSAMINYLDIPHOSPHODOLICHOL N-ACETYLGLUCOSAMINYLTRANSFERASE"/>
    <property type="match status" value="1"/>
</dbReference>
<accession>A0ABX1QGX4</accession>